<dbReference type="InterPro" id="IPR010287">
    <property type="entry name" value="DUF892_YciF-like"/>
</dbReference>
<protein>
    <recommendedName>
        <fullName evidence="4">DUF892 domain-containing protein</fullName>
    </recommendedName>
</protein>
<dbReference type="EMBL" id="CP028136">
    <property type="protein sequence ID" value="AVR46475.1"/>
    <property type="molecule type" value="Genomic_DNA"/>
</dbReference>
<dbReference type="SUPFAM" id="SSF47240">
    <property type="entry name" value="Ferritin-like"/>
    <property type="match status" value="1"/>
</dbReference>
<dbReference type="KEGG" id="grs:C7S20_15060"/>
<evidence type="ECO:0000313" key="3">
    <source>
        <dbReference type="Proteomes" id="UP000241507"/>
    </source>
</evidence>
<feature type="coiled-coil region" evidence="1">
    <location>
        <begin position="35"/>
        <end position="62"/>
    </location>
</feature>
<evidence type="ECO:0000313" key="2">
    <source>
        <dbReference type="EMBL" id="AVR46475.1"/>
    </source>
</evidence>
<keyword evidence="1" id="KW-0175">Coiled coil</keyword>
<reference evidence="3" key="1">
    <citation type="submission" date="2018-03" db="EMBL/GenBank/DDBJ databases">
        <title>Gramella fulva sp. nov., isolated from a dry surface of tidal flat.</title>
        <authorList>
            <person name="Hwang S.H."/>
            <person name="Hwang W.M."/>
            <person name="Kang K."/>
            <person name="Ahn T.-Y."/>
        </authorList>
    </citation>
    <scope>NUCLEOTIDE SEQUENCE [LARGE SCALE GENOMIC DNA]</scope>
    <source>
        <strain evidence="3">SH35</strain>
    </source>
</reference>
<dbReference type="InterPro" id="IPR012347">
    <property type="entry name" value="Ferritin-like"/>
</dbReference>
<organism evidence="2 3">
    <name type="scientific">Christiangramia fulva</name>
    <dbReference type="NCBI Taxonomy" id="2126553"/>
    <lineage>
        <taxon>Bacteria</taxon>
        <taxon>Pseudomonadati</taxon>
        <taxon>Bacteroidota</taxon>
        <taxon>Flavobacteriia</taxon>
        <taxon>Flavobacteriales</taxon>
        <taxon>Flavobacteriaceae</taxon>
        <taxon>Christiangramia</taxon>
    </lineage>
</organism>
<dbReference type="AlphaFoldDB" id="A0A2R3Z8B0"/>
<evidence type="ECO:0000256" key="1">
    <source>
        <dbReference type="SAM" id="Coils"/>
    </source>
</evidence>
<dbReference type="Pfam" id="PF05974">
    <property type="entry name" value="DUF892"/>
    <property type="match status" value="1"/>
</dbReference>
<keyword evidence="3" id="KW-1185">Reference proteome</keyword>
<dbReference type="Gene3D" id="1.20.1260.10">
    <property type="match status" value="1"/>
</dbReference>
<dbReference type="Proteomes" id="UP000241507">
    <property type="component" value="Chromosome"/>
</dbReference>
<name>A0A2R3Z8B0_9FLAO</name>
<evidence type="ECO:0008006" key="4">
    <source>
        <dbReference type="Google" id="ProtNLM"/>
    </source>
</evidence>
<proteinExistence type="predicted"/>
<sequence>MNQLKEVLIFQLNYLNTLEKGMQESVPSLLKQVTNQNLRSIIEEVRENSKDHQNEIQDLIQSLGSDVASYSNSILECLLQEAHHKCRKENSSLKNIHIFNFFFYAISHKIAAFDIAKEQSRDLNINDASIALMNILDDAVLIQEELKQVRATNLHWIIN</sequence>
<gene>
    <name evidence="2" type="ORF">C7S20_15060</name>
</gene>
<dbReference type="InterPro" id="IPR009078">
    <property type="entry name" value="Ferritin-like_SF"/>
</dbReference>
<dbReference type="RefSeq" id="WP_107013249.1">
    <property type="nucleotide sequence ID" value="NZ_CP028136.1"/>
</dbReference>
<accession>A0A2R3Z8B0</accession>